<dbReference type="EMBL" id="JAUPFM010000016">
    <property type="protein sequence ID" value="KAK2826453.1"/>
    <property type="molecule type" value="Genomic_DNA"/>
</dbReference>
<keyword evidence="3" id="KW-1185">Reference proteome</keyword>
<comment type="caution">
    <text evidence="2">The sequence shown here is derived from an EMBL/GenBank/DDBJ whole genome shotgun (WGS) entry which is preliminary data.</text>
</comment>
<feature type="region of interest" description="Disordered" evidence="1">
    <location>
        <begin position="1"/>
        <end position="47"/>
    </location>
</feature>
<feature type="compositionally biased region" description="Polar residues" evidence="1">
    <location>
        <begin position="16"/>
        <end position="25"/>
    </location>
</feature>
<evidence type="ECO:0000313" key="3">
    <source>
        <dbReference type="Proteomes" id="UP001187415"/>
    </source>
</evidence>
<proteinExistence type="predicted"/>
<evidence type="ECO:0000256" key="1">
    <source>
        <dbReference type="SAM" id="MobiDB-lite"/>
    </source>
</evidence>
<evidence type="ECO:0000313" key="2">
    <source>
        <dbReference type="EMBL" id="KAK2826453.1"/>
    </source>
</evidence>
<sequence>MAEHKRASQGRAKESISGQRQSSERPINVHKREWSAVQQADAQKGRYTSRLTRQIDQEVVELSMQRITAVTTCDHRRSRRRGDREGESDGRSRRERG</sequence>
<gene>
    <name evidence="2" type="ORF">Q5P01_020667</name>
</gene>
<dbReference type="AlphaFoldDB" id="A0AA88LY30"/>
<name>A0AA88LY30_CHASR</name>
<feature type="compositionally biased region" description="Basic and acidic residues" evidence="1">
    <location>
        <begin position="1"/>
        <end position="14"/>
    </location>
</feature>
<accession>A0AA88LY30</accession>
<organism evidence="2 3">
    <name type="scientific">Channa striata</name>
    <name type="common">Snakehead murrel</name>
    <name type="synonym">Ophicephalus striatus</name>
    <dbReference type="NCBI Taxonomy" id="64152"/>
    <lineage>
        <taxon>Eukaryota</taxon>
        <taxon>Metazoa</taxon>
        <taxon>Chordata</taxon>
        <taxon>Craniata</taxon>
        <taxon>Vertebrata</taxon>
        <taxon>Euteleostomi</taxon>
        <taxon>Actinopterygii</taxon>
        <taxon>Neopterygii</taxon>
        <taxon>Teleostei</taxon>
        <taxon>Neoteleostei</taxon>
        <taxon>Acanthomorphata</taxon>
        <taxon>Anabantaria</taxon>
        <taxon>Anabantiformes</taxon>
        <taxon>Channoidei</taxon>
        <taxon>Channidae</taxon>
        <taxon>Channa</taxon>
    </lineage>
</organism>
<feature type="region of interest" description="Disordered" evidence="1">
    <location>
        <begin position="71"/>
        <end position="97"/>
    </location>
</feature>
<reference evidence="2" key="1">
    <citation type="submission" date="2023-07" db="EMBL/GenBank/DDBJ databases">
        <title>Chromosome-level Genome Assembly of Striped Snakehead (Channa striata).</title>
        <authorList>
            <person name="Liu H."/>
        </authorList>
    </citation>
    <scope>NUCLEOTIDE SEQUENCE</scope>
    <source>
        <strain evidence="2">Gz</strain>
        <tissue evidence="2">Muscle</tissue>
    </source>
</reference>
<feature type="compositionally biased region" description="Basic and acidic residues" evidence="1">
    <location>
        <begin position="82"/>
        <end position="97"/>
    </location>
</feature>
<dbReference type="Proteomes" id="UP001187415">
    <property type="component" value="Unassembled WGS sequence"/>
</dbReference>
<protein>
    <submittedName>
        <fullName evidence="2">Uncharacterized protein</fullName>
    </submittedName>
</protein>